<comment type="subunit">
    <text evidence="3">Homodimer.</text>
</comment>
<comment type="catalytic activity">
    <reaction evidence="3">
        <text>D-glyceraldehyde 3-phosphate = dihydroxyacetone phosphate</text>
        <dbReference type="Rhea" id="RHEA:18585"/>
        <dbReference type="ChEBI" id="CHEBI:57642"/>
        <dbReference type="ChEBI" id="CHEBI:59776"/>
        <dbReference type="EC" id="5.3.1.1"/>
    </reaction>
</comment>
<dbReference type="Gene3D" id="3.20.20.70">
    <property type="entry name" value="Aldolase class I"/>
    <property type="match status" value="1"/>
</dbReference>
<dbReference type="EMBL" id="JARQAJ010000005">
    <property type="protein sequence ID" value="MDT2759912.1"/>
    <property type="molecule type" value="Genomic_DNA"/>
</dbReference>
<dbReference type="PROSITE" id="PS51440">
    <property type="entry name" value="TIM_2"/>
    <property type="match status" value="1"/>
</dbReference>
<evidence type="ECO:0000313" key="4">
    <source>
        <dbReference type="EMBL" id="MDT2759912.1"/>
    </source>
</evidence>
<comment type="pathway">
    <text evidence="3">Carbohydrate degradation; glycolysis; D-glyceraldehyde 3-phosphate from glycerone phosphate: step 1/1.</text>
</comment>
<organism evidence="4 5">
    <name type="scientific">Enterococcus xiangfangensis</name>
    <dbReference type="NCBI Taxonomy" id="1296537"/>
    <lineage>
        <taxon>Bacteria</taxon>
        <taxon>Bacillati</taxon>
        <taxon>Bacillota</taxon>
        <taxon>Bacilli</taxon>
        <taxon>Lactobacillales</taxon>
        <taxon>Enterococcaceae</taxon>
        <taxon>Enterococcus</taxon>
    </lineage>
</organism>
<evidence type="ECO:0000256" key="1">
    <source>
        <dbReference type="ARBA" id="ARBA00007422"/>
    </source>
</evidence>
<dbReference type="SUPFAM" id="SSF51351">
    <property type="entry name" value="Triosephosphate isomerase (TIM)"/>
    <property type="match status" value="1"/>
</dbReference>
<accession>A0ABU3FB70</accession>
<proteinExistence type="inferred from homology"/>
<sequence>MNKPLVGMSLKNYINSPVESRKLSVEIVELTKYLIETTKVDIFLLPSIGTLESVSKVLENSKIKFGAQNIAPYKVGPYTGEYSIESLIELNGKYVEIGHHERRTIFHEENAMIKKKLILALENGLYPILCIGESETNLSDNELKSILNDQIISVIPEIDMLESERIILAYEPGWAIGKQQPASTKHVHRVHELINQVLINQFGLDIASNIRIIYGGSVSKDSVKDIVNNKFVAGVFVGRFGHNPTDFLDIIKKVIEIKEG</sequence>
<dbReference type="EC" id="5.3.1.1" evidence="3"/>
<evidence type="ECO:0000313" key="5">
    <source>
        <dbReference type="Proteomes" id="UP001181046"/>
    </source>
</evidence>
<dbReference type="CDD" id="cd00311">
    <property type="entry name" value="TIM"/>
    <property type="match status" value="1"/>
</dbReference>
<evidence type="ECO:0000256" key="2">
    <source>
        <dbReference type="ARBA" id="ARBA00023235"/>
    </source>
</evidence>
<dbReference type="InterPro" id="IPR035990">
    <property type="entry name" value="TIM_sf"/>
</dbReference>
<keyword evidence="5" id="KW-1185">Reference proteome</keyword>
<dbReference type="RefSeq" id="WP_311830116.1">
    <property type="nucleotide sequence ID" value="NZ_JARQAJ010000005.1"/>
</dbReference>
<dbReference type="PANTHER" id="PTHR21139">
    <property type="entry name" value="TRIOSEPHOSPHATE ISOMERASE"/>
    <property type="match status" value="1"/>
</dbReference>
<keyword evidence="3" id="KW-0324">Glycolysis</keyword>
<comment type="pathway">
    <text evidence="3">Carbohydrate biosynthesis; gluconeogenesis.</text>
</comment>
<comment type="subcellular location">
    <subcellularLocation>
        <location evidence="3">Cytoplasm</location>
    </subcellularLocation>
</comment>
<dbReference type="GO" id="GO:0016853">
    <property type="term" value="F:isomerase activity"/>
    <property type="evidence" value="ECO:0007669"/>
    <property type="project" value="UniProtKB-KW"/>
</dbReference>
<gene>
    <name evidence="4" type="ORF">P7H27_09055</name>
</gene>
<reference evidence="4" key="1">
    <citation type="submission" date="2023-03" db="EMBL/GenBank/DDBJ databases">
        <authorList>
            <person name="Shen W."/>
            <person name="Cai J."/>
        </authorList>
    </citation>
    <scope>NUCLEOTIDE SEQUENCE</scope>
    <source>
        <strain evidence="4">P66-3</strain>
    </source>
</reference>
<evidence type="ECO:0000256" key="3">
    <source>
        <dbReference type="RuleBase" id="RU363013"/>
    </source>
</evidence>
<dbReference type="InterPro" id="IPR013785">
    <property type="entry name" value="Aldolase_TIM"/>
</dbReference>
<dbReference type="Proteomes" id="UP001181046">
    <property type="component" value="Unassembled WGS sequence"/>
</dbReference>
<name>A0ABU3FB70_9ENTE</name>
<keyword evidence="3" id="KW-0963">Cytoplasm</keyword>
<comment type="caution">
    <text evidence="4">The sequence shown here is derived from an EMBL/GenBank/DDBJ whole genome shotgun (WGS) entry which is preliminary data.</text>
</comment>
<comment type="similarity">
    <text evidence="1 3">Belongs to the triosephosphate isomerase family.</text>
</comment>
<dbReference type="Pfam" id="PF00121">
    <property type="entry name" value="TIM"/>
    <property type="match status" value="1"/>
</dbReference>
<keyword evidence="3" id="KW-0312">Gluconeogenesis</keyword>
<dbReference type="InterPro" id="IPR000652">
    <property type="entry name" value="Triosephosphate_isomerase"/>
</dbReference>
<protein>
    <recommendedName>
        <fullName evidence="3">Triosephosphate isomerase</fullName>
        <ecNumber evidence="3">5.3.1.1</ecNumber>
    </recommendedName>
</protein>
<keyword evidence="2 3" id="KW-0413">Isomerase</keyword>
<dbReference type="PANTHER" id="PTHR21139:SF42">
    <property type="entry name" value="TRIOSEPHOSPHATE ISOMERASE"/>
    <property type="match status" value="1"/>
</dbReference>